<name>A0A9D1CSL1_9FIRM</name>
<evidence type="ECO:0000259" key="2">
    <source>
        <dbReference type="Pfam" id="PF01558"/>
    </source>
</evidence>
<dbReference type="SUPFAM" id="SSF53323">
    <property type="entry name" value="Pyruvate-ferredoxin oxidoreductase, PFOR, domain III"/>
    <property type="match status" value="1"/>
</dbReference>
<dbReference type="Proteomes" id="UP000824262">
    <property type="component" value="Unassembled WGS sequence"/>
</dbReference>
<keyword evidence="1" id="KW-0560">Oxidoreductase</keyword>
<proteinExistence type="predicted"/>
<dbReference type="PANTHER" id="PTHR42730:SF1">
    <property type="entry name" value="2-OXOGLUTARATE SYNTHASE SUBUNIT KORC"/>
    <property type="match status" value="1"/>
</dbReference>
<organism evidence="3 4">
    <name type="scientific">Candidatus Scatomorpha intestinavium</name>
    <dbReference type="NCBI Taxonomy" id="2840922"/>
    <lineage>
        <taxon>Bacteria</taxon>
        <taxon>Bacillati</taxon>
        <taxon>Bacillota</taxon>
        <taxon>Clostridia</taxon>
        <taxon>Eubacteriales</taxon>
        <taxon>Candidatus Scatomorpha</taxon>
    </lineage>
</organism>
<evidence type="ECO:0000313" key="4">
    <source>
        <dbReference type="Proteomes" id="UP000824262"/>
    </source>
</evidence>
<dbReference type="EMBL" id="DVGA01000067">
    <property type="protein sequence ID" value="HIQ78952.1"/>
    <property type="molecule type" value="Genomic_DNA"/>
</dbReference>
<comment type="caution">
    <text evidence="3">The sequence shown here is derived from an EMBL/GenBank/DDBJ whole genome shotgun (WGS) entry which is preliminary data.</text>
</comment>
<dbReference type="GO" id="GO:0016903">
    <property type="term" value="F:oxidoreductase activity, acting on the aldehyde or oxo group of donors"/>
    <property type="evidence" value="ECO:0007669"/>
    <property type="project" value="InterPro"/>
</dbReference>
<evidence type="ECO:0000313" key="3">
    <source>
        <dbReference type="EMBL" id="HIQ78952.1"/>
    </source>
</evidence>
<reference evidence="3" key="2">
    <citation type="journal article" date="2021" name="PeerJ">
        <title>Extensive microbial diversity within the chicken gut microbiome revealed by metagenomics and culture.</title>
        <authorList>
            <person name="Gilroy R."/>
            <person name="Ravi A."/>
            <person name="Getino M."/>
            <person name="Pursley I."/>
            <person name="Horton D.L."/>
            <person name="Alikhan N.F."/>
            <person name="Baker D."/>
            <person name="Gharbi K."/>
            <person name="Hall N."/>
            <person name="Watson M."/>
            <person name="Adriaenssens E.M."/>
            <person name="Foster-Nyarko E."/>
            <person name="Jarju S."/>
            <person name="Secka A."/>
            <person name="Antonio M."/>
            <person name="Oren A."/>
            <person name="Chaudhuri R.R."/>
            <person name="La Ragione R."/>
            <person name="Hildebrand F."/>
            <person name="Pallen M.J."/>
        </authorList>
    </citation>
    <scope>NUCLEOTIDE SEQUENCE</scope>
    <source>
        <strain evidence="3">ChiBcolR7-354</strain>
    </source>
</reference>
<accession>A0A9D1CSL1</accession>
<dbReference type="Gene3D" id="3.40.920.10">
    <property type="entry name" value="Pyruvate-ferredoxin oxidoreductase, PFOR, domain III"/>
    <property type="match status" value="1"/>
</dbReference>
<dbReference type="InterPro" id="IPR052554">
    <property type="entry name" value="2-oxoglutarate_synth_KorC"/>
</dbReference>
<protein>
    <submittedName>
        <fullName evidence="3">2-oxoacid:acceptor oxidoreductase family protein</fullName>
    </submittedName>
</protein>
<gene>
    <name evidence="3" type="ORF">IAB77_06800</name>
</gene>
<feature type="domain" description="Pyruvate/ketoisovalerate oxidoreductase catalytic" evidence="2">
    <location>
        <begin position="11"/>
        <end position="176"/>
    </location>
</feature>
<dbReference type="PANTHER" id="PTHR42730">
    <property type="entry name" value="2-OXOGLUTARATE SYNTHASE SUBUNIT KORC"/>
    <property type="match status" value="1"/>
</dbReference>
<dbReference type="AlphaFoldDB" id="A0A9D1CSL1"/>
<sequence length="183" mass="19839">MEKSLYLAGVGGQGLQVAGKAIVEAAMSLGYNVTYSPKYGPAKRGGLTSCYLVISDEEIGNPRKKRHDIMLVMEPMAYAQFRDDVKDGGLLLVNSSLVHDQDPPGGDFHRLDVPMYDVCYELQNTKVISSVVLGVLAALLTDVFPDSSLLLNQMLDKLRSKASLVELNRSAFEKGFALVRAGG</sequence>
<dbReference type="InterPro" id="IPR002869">
    <property type="entry name" value="Pyrv_flavodox_OxRed_cen"/>
</dbReference>
<reference evidence="3" key="1">
    <citation type="submission" date="2020-10" db="EMBL/GenBank/DDBJ databases">
        <authorList>
            <person name="Gilroy R."/>
        </authorList>
    </citation>
    <scope>NUCLEOTIDE SEQUENCE</scope>
    <source>
        <strain evidence="3">ChiBcolR7-354</strain>
    </source>
</reference>
<dbReference type="Pfam" id="PF01558">
    <property type="entry name" value="POR"/>
    <property type="match status" value="1"/>
</dbReference>
<evidence type="ECO:0000256" key="1">
    <source>
        <dbReference type="ARBA" id="ARBA00023002"/>
    </source>
</evidence>
<dbReference type="InterPro" id="IPR019752">
    <property type="entry name" value="Pyrv/ketoisovalerate_OxRed_cat"/>
</dbReference>